<protein>
    <submittedName>
        <fullName evidence="1">Mycothiol S-conjugate amidase</fullName>
    </submittedName>
</protein>
<name>A0A402A5I0_9CHLR</name>
<keyword evidence="2" id="KW-1185">Reference proteome</keyword>
<dbReference type="InterPro" id="IPR024078">
    <property type="entry name" value="LmbE-like_dom_sf"/>
</dbReference>
<accession>A0A402A5I0</accession>
<dbReference type="GO" id="GO:0016811">
    <property type="term" value="F:hydrolase activity, acting on carbon-nitrogen (but not peptide) bonds, in linear amides"/>
    <property type="evidence" value="ECO:0007669"/>
    <property type="project" value="TreeGrafter"/>
</dbReference>
<comment type="caution">
    <text evidence="1">The sequence shown here is derived from an EMBL/GenBank/DDBJ whole genome shotgun (WGS) entry which is preliminary data.</text>
</comment>
<gene>
    <name evidence="1" type="primary">mca</name>
    <name evidence="1" type="ORF">KTT_41340</name>
</gene>
<dbReference type="AlphaFoldDB" id="A0A402A5I0"/>
<organism evidence="1 2">
    <name type="scientific">Tengunoibacter tsumagoiensis</name>
    <dbReference type="NCBI Taxonomy" id="2014871"/>
    <lineage>
        <taxon>Bacteria</taxon>
        <taxon>Bacillati</taxon>
        <taxon>Chloroflexota</taxon>
        <taxon>Ktedonobacteria</taxon>
        <taxon>Ktedonobacterales</taxon>
        <taxon>Dictyobacteraceae</taxon>
        <taxon>Tengunoibacter</taxon>
    </lineage>
</organism>
<dbReference type="RefSeq" id="WP_126581690.1">
    <property type="nucleotide sequence ID" value="NZ_BIFR01000001.1"/>
</dbReference>
<dbReference type="InterPro" id="IPR003737">
    <property type="entry name" value="GlcNAc_PI_deacetylase-related"/>
</dbReference>
<dbReference type="OrthoDB" id="9815144at2"/>
<dbReference type="EMBL" id="BIFR01000001">
    <property type="protein sequence ID" value="GCE14275.1"/>
    <property type="molecule type" value="Genomic_DNA"/>
</dbReference>
<dbReference type="Gene3D" id="3.40.50.10320">
    <property type="entry name" value="LmbE-like"/>
    <property type="match status" value="1"/>
</dbReference>
<evidence type="ECO:0000313" key="1">
    <source>
        <dbReference type="EMBL" id="GCE14275.1"/>
    </source>
</evidence>
<proteinExistence type="predicted"/>
<dbReference type="PANTHER" id="PTHR12993">
    <property type="entry name" value="N-ACETYLGLUCOSAMINYL-PHOSPHATIDYLINOSITOL DE-N-ACETYLASE-RELATED"/>
    <property type="match status" value="1"/>
</dbReference>
<dbReference type="Pfam" id="PF02585">
    <property type="entry name" value="PIG-L"/>
    <property type="match status" value="1"/>
</dbReference>
<reference evidence="2" key="1">
    <citation type="submission" date="2018-12" db="EMBL/GenBank/DDBJ databases">
        <title>Tengunoibacter tsumagoiensis gen. nov., sp. nov., Dictyobacter kobayashii sp. nov., D. alpinus sp. nov., and D. joshuensis sp. nov. and description of Dictyobacteraceae fam. nov. within the order Ktedonobacterales isolated from Tengu-no-mugimeshi.</title>
        <authorList>
            <person name="Wang C.M."/>
            <person name="Zheng Y."/>
            <person name="Sakai Y."/>
            <person name="Toyoda A."/>
            <person name="Minakuchi Y."/>
            <person name="Abe K."/>
            <person name="Yokota A."/>
            <person name="Yabe S."/>
        </authorList>
    </citation>
    <scope>NUCLEOTIDE SEQUENCE [LARGE SCALE GENOMIC DNA]</scope>
    <source>
        <strain evidence="2">Uno3</strain>
    </source>
</reference>
<dbReference type="SUPFAM" id="SSF102588">
    <property type="entry name" value="LmbE-like"/>
    <property type="match status" value="1"/>
</dbReference>
<dbReference type="PANTHER" id="PTHR12993:SF11">
    <property type="entry name" value="N-ACETYLGLUCOSAMINYL-PHOSPHATIDYLINOSITOL DE-N-ACETYLASE"/>
    <property type="match status" value="1"/>
</dbReference>
<dbReference type="Proteomes" id="UP000287352">
    <property type="component" value="Unassembled WGS sequence"/>
</dbReference>
<evidence type="ECO:0000313" key="2">
    <source>
        <dbReference type="Proteomes" id="UP000287352"/>
    </source>
</evidence>
<sequence>MSTKRLLGVFAHPDDEGIISGALQQYHAHGAETGLVYATRGEVGEISDSSLATPENLGEVREREVRTAAAILHVPHLWFLGYRDSGPHGSADNQDPQAFIHARAAKVIGQLVAIIREFRPQVIVTFDETGGGNEHPDHIAIYKYVTGAFHSAADELQYPEAGPAYAVSKLYYSSFARRQLVTMAEWLEGQGYEGFIKDLEIEKLGFTDDQFNNVLDVERWQNGKAKAWEAHRTQLTSNTLLTLLPYELRRKLWSTEYFQLVASRVGYDVIGENNLFARVP</sequence>